<dbReference type="Proteomes" id="UP000659654">
    <property type="component" value="Unassembled WGS sequence"/>
</dbReference>
<dbReference type="EMBL" id="CAJFDI010000001">
    <property type="protein sequence ID" value="CAD5208483.1"/>
    <property type="molecule type" value="Genomic_DNA"/>
</dbReference>
<comment type="caution">
    <text evidence="1">The sequence shown here is derived from an EMBL/GenBank/DDBJ whole genome shotgun (WGS) entry which is preliminary data.</text>
</comment>
<evidence type="ECO:0000313" key="2">
    <source>
        <dbReference type="Proteomes" id="UP000659654"/>
    </source>
</evidence>
<sequence>MEVGQKSGGKTRDPQKLTLKHRIRVVDYDGEEIGLLPTKSGTMVRNIVNDIFERYRDGKATVLRMDATVNWNDYLAITIDILDRETIVIENGEPILPKCLTVLTLKQLLLDYKHATLGTGASSTRGLDNGELLAKLESGEAPTLAEKRLIAKCCAPPLQQHCLKRGLPWKRECRLYLANLFEPYPQLYIPDFVSQGAQKKKKANSLAEDYEVKKNQPDFVFNQDVNVEITIFVKHFRGIVIGNIAKMPSPKCVPNLTHNGDGSSVPKNKNLRENLLQNLVETLKFLPKRMPKLQIYTLRGTILDTIPCSSGETVKELVKNAMESKKLRFEEARCLKQQEKDGTWTKIRWRSKVGDEDTVYRITRDPQKLTLKHRIRVVDYDGEEIGLLPTKSGTVVRNIVNEICKKLEVELKQVCVVEVVRNGKAVAIKMDAKVNWNDYLAITIDTLDRETIVIENGEPILPKCLTVLTLKQLLLDYKPATRGVARSTTRGLDNGELLAKLESGEAPNEPEKRLIAKCCAPPLQQHCLKRGAPWKRESRLYLANLFEPYPQLHIPDFVSQYDDHNYRGFLDRTIGGDEAHRKQRRRNRMLKIMKSKKLGETVKELVKNAMESKKLRFEEARCLKQQEKDGTWTKIRWKDKVGDDDAVYRITRDPQKLTLKHRIRVVDYDGEEIGLLPTKSGTVVRNIVNEICKKLEVELKQVCVVEVVRNGKAVAIKMDAKVNWNDYLAITIDTLDRETIVIENGEPILPKCLTVLTLKQLLLDHKHPTVGAGGSTTKTLDTNELLATLEAGEAPNEPEKRLIAKCCAPPLQQHCMKRGLPWRRESRLYLANLFEPYPQLHIPDFVSNQDMNVEISIFEKHFRGINYWKRKHRKNAISKMCAK</sequence>
<reference evidence="1" key="1">
    <citation type="submission" date="2020-09" db="EMBL/GenBank/DDBJ databases">
        <authorList>
            <person name="Kikuchi T."/>
        </authorList>
    </citation>
    <scope>NUCLEOTIDE SEQUENCE</scope>
    <source>
        <strain evidence="1">Ka4C1</strain>
    </source>
</reference>
<evidence type="ECO:0000313" key="1">
    <source>
        <dbReference type="EMBL" id="CAD5208483.1"/>
    </source>
</evidence>
<gene>
    <name evidence="1" type="ORF">BXYJ_LOCUS719</name>
</gene>
<dbReference type="Proteomes" id="UP000582659">
    <property type="component" value="Unassembled WGS sequence"/>
</dbReference>
<name>A0A811JZT9_BURXY</name>
<protein>
    <submittedName>
        <fullName evidence="1">(pine wood nematode) hypothetical protein</fullName>
    </submittedName>
</protein>
<dbReference type="AlphaFoldDB" id="A0A811JZT9"/>
<keyword evidence="2" id="KW-1185">Reference proteome</keyword>
<accession>A0A811JZT9</accession>
<proteinExistence type="predicted"/>
<organism evidence="1 2">
    <name type="scientific">Bursaphelenchus xylophilus</name>
    <name type="common">Pinewood nematode worm</name>
    <name type="synonym">Aphelenchoides xylophilus</name>
    <dbReference type="NCBI Taxonomy" id="6326"/>
    <lineage>
        <taxon>Eukaryota</taxon>
        <taxon>Metazoa</taxon>
        <taxon>Ecdysozoa</taxon>
        <taxon>Nematoda</taxon>
        <taxon>Chromadorea</taxon>
        <taxon>Rhabditida</taxon>
        <taxon>Tylenchina</taxon>
        <taxon>Tylenchomorpha</taxon>
        <taxon>Aphelenchoidea</taxon>
        <taxon>Aphelenchoididae</taxon>
        <taxon>Bursaphelenchus</taxon>
    </lineage>
</organism>
<dbReference type="EMBL" id="CAJFCV020000001">
    <property type="protein sequence ID" value="CAG9081677.1"/>
    <property type="molecule type" value="Genomic_DNA"/>
</dbReference>